<accession>A0A1I0WIU5</accession>
<dbReference type="EMBL" id="FOKI01000005">
    <property type="protein sequence ID" value="SFA88050.1"/>
    <property type="molecule type" value="Genomic_DNA"/>
</dbReference>
<dbReference type="RefSeq" id="WP_090039186.1">
    <property type="nucleotide sequence ID" value="NZ_FOKI01000005.1"/>
</dbReference>
<sequence>MRWRSGGLLIPIIITILFFQGCGKKSSIAEENKVNSLILPEYVIAEVVDNATKLYNINNGIGGGIGQVENLLDLQYNSKSQTTVKVIYIENGENLIKNKIVIEHNGEQEELNTFYSALDSKISPSGDKIAYRYYKQDSMDSIEDMTVYNIKDKKVIKLNTDTIISGNLYEFINDNEILYYGVNLNTNDRGIFKYSLDTNIEELIYKLSDGNITSLKYAGDNEVLAVKSDNTGSGLYSIDLKKSEMKKIQSDIEEIYSFNNVGENSYILAKEKGKNSAIYKWSGNLKRLTYSFPKNIDSKSPIINDDNGNLYFVGYDDDKSKSDIYMIKKDGSVNLVSNRSGAYKIFK</sequence>
<name>A0A1I0WIU5_9CLOT</name>
<dbReference type="STRING" id="84698.SAMN04488528_100596"/>
<protein>
    <recommendedName>
        <fullName evidence="3">Lipoprotein</fullName>
    </recommendedName>
</protein>
<proteinExistence type="predicted"/>
<dbReference type="PROSITE" id="PS51257">
    <property type="entry name" value="PROKAR_LIPOPROTEIN"/>
    <property type="match status" value="1"/>
</dbReference>
<evidence type="ECO:0000313" key="1">
    <source>
        <dbReference type="EMBL" id="SFA88050.1"/>
    </source>
</evidence>
<keyword evidence="2" id="KW-1185">Reference proteome</keyword>
<dbReference type="OrthoDB" id="1889062at2"/>
<evidence type="ECO:0008006" key="3">
    <source>
        <dbReference type="Google" id="ProtNLM"/>
    </source>
</evidence>
<organism evidence="1 2">
    <name type="scientific">Clostridium frigidicarnis</name>
    <dbReference type="NCBI Taxonomy" id="84698"/>
    <lineage>
        <taxon>Bacteria</taxon>
        <taxon>Bacillati</taxon>
        <taxon>Bacillota</taxon>
        <taxon>Clostridia</taxon>
        <taxon>Eubacteriales</taxon>
        <taxon>Clostridiaceae</taxon>
        <taxon>Clostridium</taxon>
    </lineage>
</organism>
<evidence type="ECO:0000313" key="2">
    <source>
        <dbReference type="Proteomes" id="UP000198619"/>
    </source>
</evidence>
<dbReference type="AlphaFoldDB" id="A0A1I0WIU5"/>
<dbReference type="Proteomes" id="UP000198619">
    <property type="component" value="Unassembled WGS sequence"/>
</dbReference>
<gene>
    <name evidence="1" type="ORF">SAMN04488528_100596</name>
</gene>
<dbReference type="InterPro" id="IPR011042">
    <property type="entry name" value="6-blade_b-propeller_TolB-like"/>
</dbReference>
<reference evidence="1 2" key="1">
    <citation type="submission" date="2016-10" db="EMBL/GenBank/DDBJ databases">
        <authorList>
            <person name="de Groot N.N."/>
        </authorList>
    </citation>
    <scope>NUCLEOTIDE SEQUENCE [LARGE SCALE GENOMIC DNA]</scope>
    <source>
        <strain evidence="1 2">DSM 12271</strain>
    </source>
</reference>
<dbReference type="Gene3D" id="2.120.10.30">
    <property type="entry name" value="TolB, C-terminal domain"/>
    <property type="match status" value="1"/>
</dbReference>
<dbReference type="SUPFAM" id="SSF69304">
    <property type="entry name" value="Tricorn protease N-terminal domain"/>
    <property type="match status" value="1"/>
</dbReference>